<dbReference type="PANTHER" id="PTHR43570:SF20">
    <property type="entry name" value="ALDEHYDE DEHYDROGENASE ALDX-RELATED"/>
    <property type="match status" value="1"/>
</dbReference>
<evidence type="ECO:0000259" key="8">
    <source>
        <dbReference type="Pfam" id="PF00171"/>
    </source>
</evidence>
<keyword evidence="2 4" id="KW-0560">Oxidoreductase</keyword>
<dbReference type="CDD" id="cd07133">
    <property type="entry name" value="ALDH_CALDH_CalB"/>
    <property type="match status" value="1"/>
</dbReference>
<dbReference type="InterPro" id="IPR012394">
    <property type="entry name" value="Aldehyde_DH_NAD(P)"/>
</dbReference>
<gene>
    <name evidence="9" type="primary">calB_2</name>
    <name evidence="9" type="ORF">GCM10007932_51710</name>
</gene>
<dbReference type="PANTHER" id="PTHR43570">
    <property type="entry name" value="ALDEHYDE DEHYDROGENASE"/>
    <property type="match status" value="1"/>
</dbReference>
<dbReference type="GO" id="GO:0004029">
    <property type="term" value="F:aldehyde dehydrogenase (NAD+) activity"/>
    <property type="evidence" value="ECO:0007669"/>
    <property type="project" value="TreeGrafter"/>
</dbReference>
<dbReference type="InterPro" id="IPR016161">
    <property type="entry name" value="Ald_DH/histidinol_DH"/>
</dbReference>
<dbReference type="FunFam" id="3.40.605.10:FF:000004">
    <property type="entry name" value="Aldehyde dehydrogenase"/>
    <property type="match status" value="1"/>
</dbReference>
<evidence type="ECO:0000256" key="2">
    <source>
        <dbReference type="ARBA" id="ARBA00023002"/>
    </source>
</evidence>
<dbReference type="SUPFAM" id="SSF53720">
    <property type="entry name" value="ALDH-like"/>
    <property type="match status" value="1"/>
</dbReference>
<dbReference type="InterPro" id="IPR016162">
    <property type="entry name" value="Ald_DH_N"/>
</dbReference>
<dbReference type="InterPro" id="IPR016163">
    <property type="entry name" value="Ald_DH_C"/>
</dbReference>
<dbReference type="EMBL" id="BSNX01000075">
    <property type="protein sequence ID" value="GLQ75808.1"/>
    <property type="molecule type" value="Genomic_DNA"/>
</dbReference>
<proteinExistence type="inferred from homology"/>
<evidence type="ECO:0000313" key="9">
    <source>
        <dbReference type="EMBL" id="GLQ75808.1"/>
    </source>
</evidence>
<feature type="domain" description="Aldehyde dehydrogenase" evidence="8">
    <location>
        <begin position="31"/>
        <end position="441"/>
    </location>
</feature>
<evidence type="ECO:0000256" key="6">
    <source>
        <dbReference type="PROSITE-ProRule" id="PRU10007"/>
    </source>
</evidence>
<comment type="caution">
    <text evidence="9">The sequence shown here is derived from an EMBL/GenBank/DDBJ whole genome shotgun (WGS) entry which is preliminary data.</text>
</comment>
<dbReference type="Pfam" id="PF00171">
    <property type="entry name" value="Aldedh"/>
    <property type="match status" value="1"/>
</dbReference>
<dbReference type="Gene3D" id="3.40.309.10">
    <property type="entry name" value="Aldehyde Dehydrogenase, Chain A, domain 2"/>
    <property type="match status" value="1"/>
</dbReference>
<accession>A0AAV5NZ31</accession>
<dbReference type="InterPro" id="IPR029510">
    <property type="entry name" value="Ald_DH_CS_GLU"/>
</dbReference>
<dbReference type="PIRSF" id="PIRSF036492">
    <property type="entry name" value="ALDH"/>
    <property type="match status" value="1"/>
</dbReference>
<evidence type="ECO:0000256" key="4">
    <source>
        <dbReference type="PIRNR" id="PIRNR036492"/>
    </source>
</evidence>
<dbReference type="AlphaFoldDB" id="A0AAV5NZ31"/>
<dbReference type="InterPro" id="IPR015590">
    <property type="entry name" value="Aldehyde_DH_dom"/>
</dbReference>
<protein>
    <recommendedName>
        <fullName evidence="4">Aldehyde dehydrogenase</fullName>
    </recommendedName>
</protein>
<evidence type="ECO:0000313" key="10">
    <source>
        <dbReference type="Proteomes" id="UP001156690"/>
    </source>
</evidence>
<comment type="similarity">
    <text evidence="1 4 7">Belongs to the aldehyde dehydrogenase family.</text>
</comment>
<dbReference type="GO" id="GO:0005737">
    <property type="term" value="C:cytoplasm"/>
    <property type="evidence" value="ECO:0007669"/>
    <property type="project" value="TreeGrafter"/>
</dbReference>
<dbReference type="RefSeq" id="WP_126606865.1">
    <property type="nucleotide sequence ID" value="NZ_AP025145.1"/>
</dbReference>
<dbReference type="GO" id="GO:0006081">
    <property type="term" value="P:aldehyde metabolic process"/>
    <property type="evidence" value="ECO:0007669"/>
    <property type="project" value="InterPro"/>
</dbReference>
<keyword evidence="10" id="KW-1185">Reference proteome</keyword>
<evidence type="ECO:0000256" key="1">
    <source>
        <dbReference type="ARBA" id="ARBA00009986"/>
    </source>
</evidence>
<organism evidence="9 10">
    <name type="scientific">Vibrio penaeicida</name>
    <dbReference type="NCBI Taxonomy" id="104609"/>
    <lineage>
        <taxon>Bacteria</taxon>
        <taxon>Pseudomonadati</taxon>
        <taxon>Pseudomonadota</taxon>
        <taxon>Gammaproteobacteria</taxon>
        <taxon>Vibrionales</taxon>
        <taxon>Vibrionaceae</taxon>
        <taxon>Vibrio</taxon>
    </lineage>
</organism>
<feature type="active site" evidence="5 6">
    <location>
        <position position="217"/>
    </location>
</feature>
<evidence type="ECO:0000256" key="5">
    <source>
        <dbReference type="PIRSR" id="PIRSR036492-1"/>
    </source>
</evidence>
<sequence length="472" mass="52691">MKNEPIDLQLSVHYLRLTSAFNANPFPSYDARIEKLKLLKHTILRNQDCLLKALSQDFGYRSDYESIVGDIYTTVSAINYTLKHLKSWMKPNRLKIGIQHQPAHSSVVYQPLGVVGIIAPWNYPINLALTPLTAAIAAGNRVMLKASEHTPKTNQQLKHILSEVFEADQVTFIQGGAETAIEFTKLKFDHIFFTGSTTVGREVMRAAADNLVPCTLELGGKSPVIIDQNVDIPKAVTRFIFGKTFNAGQTCVAPDYVFCPTSKIKQLVEAVSNQYKEMYTEESETIDSTHVINQNQFDRLSELVEDAVAKGAKAHTISPLSTRDQDTFFPLTLITDCQPDMRVMQEEIFGPILPIVGYEQKEEVAQSICAGDRPLALYLIGDDKDFQDYILTHTHSGGVCINDAAFHVTVEELPFGGVGQSGFGKYHGREGFLTFSNAKAILKRGGHLYPMSFLFPPYGNKMHALFYKLFVR</sequence>
<evidence type="ECO:0000256" key="7">
    <source>
        <dbReference type="RuleBase" id="RU003345"/>
    </source>
</evidence>
<dbReference type="PROSITE" id="PS00687">
    <property type="entry name" value="ALDEHYDE_DEHYDR_GLU"/>
    <property type="match status" value="1"/>
</dbReference>
<keyword evidence="3" id="KW-0520">NAD</keyword>
<evidence type="ECO:0000256" key="3">
    <source>
        <dbReference type="ARBA" id="ARBA00023027"/>
    </source>
</evidence>
<name>A0AAV5NZ31_9VIBR</name>
<feature type="active site" evidence="5">
    <location>
        <position position="251"/>
    </location>
</feature>
<dbReference type="Gene3D" id="3.40.605.10">
    <property type="entry name" value="Aldehyde Dehydrogenase, Chain A, domain 1"/>
    <property type="match status" value="1"/>
</dbReference>
<reference evidence="10" key="1">
    <citation type="journal article" date="2019" name="Int. J. Syst. Evol. Microbiol.">
        <title>The Global Catalogue of Microorganisms (GCM) 10K type strain sequencing project: providing services to taxonomists for standard genome sequencing and annotation.</title>
        <authorList>
            <consortium name="The Broad Institute Genomics Platform"/>
            <consortium name="The Broad Institute Genome Sequencing Center for Infectious Disease"/>
            <person name="Wu L."/>
            <person name="Ma J."/>
        </authorList>
    </citation>
    <scope>NUCLEOTIDE SEQUENCE [LARGE SCALE GENOMIC DNA]</scope>
    <source>
        <strain evidence="10">NBRC 15640</strain>
    </source>
</reference>
<dbReference type="FunFam" id="3.40.309.10:FF:000003">
    <property type="entry name" value="Aldehyde dehydrogenase"/>
    <property type="match status" value="1"/>
</dbReference>
<dbReference type="Proteomes" id="UP001156690">
    <property type="component" value="Unassembled WGS sequence"/>
</dbReference>